<dbReference type="OrthoDB" id="2645778at2759"/>
<protein>
    <recommendedName>
        <fullName evidence="3">RNase H type-1 domain-containing protein</fullName>
    </recommendedName>
</protein>
<sequence>IAFWFPEFKLGFQCRTPPNADQCPIFYYKTLAVTCSILHRIPHRKPRMVIYSDNQNTVDIWHSLKASAPYNQLLIIAIDEIINLQIDTRVVHIPSVSNSVANALSRFNNGVASYLVPRLEILSFQPPRGMLGAVQK</sequence>
<evidence type="ECO:0000313" key="2">
    <source>
        <dbReference type="Proteomes" id="UP000054166"/>
    </source>
</evidence>
<feature type="non-terminal residue" evidence="1">
    <location>
        <position position="1"/>
    </location>
</feature>
<dbReference type="EMBL" id="KN832998">
    <property type="protein sequence ID" value="KIM81519.1"/>
    <property type="molecule type" value="Genomic_DNA"/>
</dbReference>
<name>A0A0C3FP06_PILCF</name>
<accession>A0A0C3FP06</accession>
<proteinExistence type="predicted"/>
<organism evidence="1 2">
    <name type="scientific">Piloderma croceum (strain F 1598)</name>
    <dbReference type="NCBI Taxonomy" id="765440"/>
    <lineage>
        <taxon>Eukaryota</taxon>
        <taxon>Fungi</taxon>
        <taxon>Dikarya</taxon>
        <taxon>Basidiomycota</taxon>
        <taxon>Agaricomycotina</taxon>
        <taxon>Agaricomycetes</taxon>
        <taxon>Agaricomycetidae</taxon>
        <taxon>Atheliales</taxon>
        <taxon>Atheliaceae</taxon>
        <taxon>Piloderma</taxon>
    </lineage>
</organism>
<dbReference type="AlphaFoldDB" id="A0A0C3FP06"/>
<feature type="non-terminal residue" evidence="1">
    <location>
        <position position="136"/>
    </location>
</feature>
<dbReference type="STRING" id="765440.A0A0C3FP06"/>
<dbReference type="HOGENOM" id="CLU_125038_0_0_1"/>
<dbReference type="Proteomes" id="UP000054166">
    <property type="component" value="Unassembled WGS sequence"/>
</dbReference>
<reference evidence="2" key="2">
    <citation type="submission" date="2015-01" db="EMBL/GenBank/DDBJ databases">
        <title>Evolutionary Origins and Diversification of the Mycorrhizal Mutualists.</title>
        <authorList>
            <consortium name="DOE Joint Genome Institute"/>
            <consortium name="Mycorrhizal Genomics Consortium"/>
            <person name="Kohler A."/>
            <person name="Kuo A."/>
            <person name="Nagy L.G."/>
            <person name="Floudas D."/>
            <person name="Copeland A."/>
            <person name="Barry K.W."/>
            <person name="Cichocki N."/>
            <person name="Veneault-Fourrey C."/>
            <person name="LaButti K."/>
            <person name="Lindquist E.A."/>
            <person name="Lipzen A."/>
            <person name="Lundell T."/>
            <person name="Morin E."/>
            <person name="Murat C."/>
            <person name="Riley R."/>
            <person name="Ohm R."/>
            <person name="Sun H."/>
            <person name="Tunlid A."/>
            <person name="Henrissat B."/>
            <person name="Grigoriev I.V."/>
            <person name="Hibbett D.S."/>
            <person name="Martin F."/>
        </authorList>
    </citation>
    <scope>NUCLEOTIDE SEQUENCE [LARGE SCALE GENOMIC DNA]</scope>
    <source>
        <strain evidence="2">F 1598</strain>
    </source>
</reference>
<keyword evidence="2" id="KW-1185">Reference proteome</keyword>
<dbReference type="InParanoid" id="A0A0C3FP06"/>
<evidence type="ECO:0008006" key="3">
    <source>
        <dbReference type="Google" id="ProtNLM"/>
    </source>
</evidence>
<gene>
    <name evidence="1" type="ORF">PILCRDRAFT_55831</name>
</gene>
<reference evidence="1 2" key="1">
    <citation type="submission" date="2014-04" db="EMBL/GenBank/DDBJ databases">
        <authorList>
            <consortium name="DOE Joint Genome Institute"/>
            <person name="Kuo A."/>
            <person name="Tarkka M."/>
            <person name="Buscot F."/>
            <person name="Kohler A."/>
            <person name="Nagy L.G."/>
            <person name="Floudas D."/>
            <person name="Copeland A."/>
            <person name="Barry K.W."/>
            <person name="Cichocki N."/>
            <person name="Veneault-Fourrey C."/>
            <person name="LaButti K."/>
            <person name="Lindquist E.A."/>
            <person name="Lipzen A."/>
            <person name="Lundell T."/>
            <person name="Morin E."/>
            <person name="Murat C."/>
            <person name="Sun H."/>
            <person name="Tunlid A."/>
            <person name="Henrissat B."/>
            <person name="Grigoriev I.V."/>
            <person name="Hibbett D.S."/>
            <person name="Martin F."/>
            <person name="Nordberg H.P."/>
            <person name="Cantor M.N."/>
            <person name="Hua S.X."/>
        </authorList>
    </citation>
    <scope>NUCLEOTIDE SEQUENCE [LARGE SCALE GENOMIC DNA]</scope>
    <source>
        <strain evidence="1 2">F 1598</strain>
    </source>
</reference>
<evidence type="ECO:0000313" key="1">
    <source>
        <dbReference type="EMBL" id="KIM81519.1"/>
    </source>
</evidence>